<feature type="coiled-coil region" evidence="1">
    <location>
        <begin position="244"/>
        <end position="271"/>
    </location>
</feature>
<dbReference type="AlphaFoldDB" id="A0A9W5AQS6"/>
<dbReference type="Gene3D" id="1.20.58.430">
    <property type="entry name" value="Type IV secretion system, VirB5-domain"/>
    <property type="match status" value="1"/>
</dbReference>
<reference evidence="2 3" key="1">
    <citation type="submission" date="2015-11" db="EMBL/GenBank/DDBJ databases">
        <authorList>
            <consortium name="Pathogen Informatics"/>
        </authorList>
    </citation>
    <scope>NUCLEOTIDE SEQUENCE [LARGE SCALE GENOMIC DNA]</scope>
    <source>
        <strain evidence="2 3">006A-0191</strain>
    </source>
</reference>
<dbReference type="InterPro" id="IPR014158">
    <property type="entry name" value="T4SS_VirB5"/>
</dbReference>
<accession>A0A9W5AQS6</accession>
<evidence type="ECO:0000313" key="3">
    <source>
        <dbReference type="Proteomes" id="UP000052257"/>
    </source>
</evidence>
<dbReference type="SUPFAM" id="SSF101082">
    <property type="entry name" value="Typo IV secretion system protein TraC"/>
    <property type="match status" value="1"/>
</dbReference>
<name>A0A9W5AQS6_CAMHY</name>
<evidence type="ECO:0000313" key="2">
    <source>
        <dbReference type="EMBL" id="CUU79121.1"/>
    </source>
</evidence>
<dbReference type="InterPro" id="IPR023220">
    <property type="entry name" value="T4SS_VirB5-domain"/>
</dbReference>
<sequence length="342" mass="39190">MKKYNNLDIKEATRELTPSNTNQKATREIHQNPTKVGLDLISLDNNYTNKYNCNNDESSSFHLCSFRGIDYLPRGCRLVAKTPQNYIKKLSKFFIPLILSTQLVASGIPVVDAAANAQMTMQNAKQAAEWIKEATRWSDTVSHYQKQISAYKDELLSKTGVRDSVSFLSDVKEIYSDFATSGQNINDFYNDVLRDPSGFLSDKGKDIFNKYTSFDRCNYKWMSEAKKRQCQLDLITYAAQIEQYNQTSNQMSDISKNLQKLQTKLQQSKDIKESTDIGNAINLEVAKLQVVKGQMDLANANYETQRRIKEDQAIQDYAESFKKGANYSEVMKEVKKNNQLEW</sequence>
<dbReference type="Proteomes" id="UP000052257">
    <property type="component" value="Unassembled WGS sequence"/>
</dbReference>
<dbReference type="Pfam" id="PF07996">
    <property type="entry name" value="T4SS"/>
    <property type="match status" value="1"/>
</dbReference>
<protein>
    <submittedName>
        <fullName evidence="2">Type IV secretion system component, putative</fullName>
    </submittedName>
</protein>
<keyword evidence="1" id="KW-0175">Coiled coil</keyword>
<organism evidence="2 3">
    <name type="scientific">Campylobacter hyointestinalis subsp. hyointestinalis</name>
    <dbReference type="NCBI Taxonomy" id="91352"/>
    <lineage>
        <taxon>Bacteria</taxon>
        <taxon>Pseudomonadati</taxon>
        <taxon>Campylobacterota</taxon>
        <taxon>Epsilonproteobacteria</taxon>
        <taxon>Campylobacterales</taxon>
        <taxon>Campylobacteraceae</taxon>
        <taxon>Campylobacter</taxon>
    </lineage>
</organism>
<dbReference type="RefSeq" id="WP_081048629.1">
    <property type="nucleotide sequence ID" value="NZ_FAUW01000002.1"/>
</dbReference>
<proteinExistence type="predicted"/>
<dbReference type="EMBL" id="FAUW01000002">
    <property type="protein sequence ID" value="CUU79121.1"/>
    <property type="molecule type" value="Genomic_DNA"/>
</dbReference>
<gene>
    <name evidence="2" type="ORF">ERS739220_01041</name>
</gene>
<evidence type="ECO:0000256" key="1">
    <source>
        <dbReference type="SAM" id="Coils"/>
    </source>
</evidence>
<comment type="caution">
    <text evidence="2">The sequence shown here is derived from an EMBL/GenBank/DDBJ whole genome shotgun (WGS) entry which is preliminary data.</text>
</comment>